<feature type="compositionally biased region" description="Basic and acidic residues" evidence="1">
    <location>
        <begin position="18"/>
        <end position="31"/>
    </location>
</feature>
<reference evidence="2 3" key="1">
    <citation type="journal article" date="2016" name="Mol. Biol. Evol.">
        <title>Comparative Genomics of Early-Diverging Mushroom-Forming Fungi Provides Insights into the Origins of Lignocellulose Decay Capabilities.</title>
        <authorList>
            <person name="Nagy L.G."/>
            <person name="Riley R."/>
            <person name="Tritt A."/>
            <person name="Adam C."/>
            <person name="Daum C."/>
            <person name="Floudas D."/>
            <person name="Sun H."/>
            <person name="Yadav J.S."/>
            <person name="Pangilinan J."/>
            <person name="Larsson K.H."/>
            <person name="Matsuura K."/>
            <person name="Barry K."/>
            <person name="Labutti K."/>
            <person name="Kuo R."/>
            <person name="Ohm R.A."/>
            <person name="Bhattacharya S.S."/>
            <person name="Shirouzu T."/>
            <person name="Yoshinaga Y."/>
            <person name="Martin F.M."/>
            <person name="Grigoriev I.V."/>
            <person name="Hibbett D.S."/>
        </authorList>
    </citation>
    <scope>NUCLEOTIDE SEQUENCE [LARGE SCALE GENOMIC DNA]</scope>
    <source>
        <strain evidence="2 3">93-53</strain>
    </source>
</reference>
<dbReference type="EMBL" id="KV427616">
    <property type="protein sequence ID" value="KZT08269.1"/>
    <property type="molecule type" value="Genomic_DNA"/>
</dbReference>
<evidence type="ECO:0000256" key="1">
    <source>
        <dbReference type="SAM" id="MobiDB-lite"/>
    </source>
</evidence>
<feature type="region of interest" description="Disordered" evidence="1">
    <location>
        <begin position="1"/>
        <end position="48"/>
    </location>
</feature>
<sequence length="130" mass="14533">MDRSTAGSNDTSAMQDDSEGRSVREEDGMKEELEDEELDYGYVLDEDDDDDGLEAAIVGDIEPEDGEDLVLDDEDDDNDIPFAALYSIESMLLLWNSLANQSLVQNYGAEVYFARDRCVHTVYARYVSGV</sequence>
<organism evidence="2 3">
    <name type="scientific">Laetiporus sulphureus 93-53</name>
    <dbReference type="NCBI Taxonomy" id="1314785"/>
    <lineage>
        <taxon>Eukaryota</taxon>
        <taxon>Fungi</taxon>
        <taxon>Dikarya</taxon>
        <taxon>Basidiomycota</taxon>
        <taxon>Agaricomycotina</taxon>
        <taxon>Agaricomycetes</taxon>
        <taxon>Polyporales</taxon>
        <taxon>Laetiporus</taxon>
    </lineage>
</organism>
<evidence type="ECO:0000313" key="2">
    <source>
        <dbReference type="EMBL" id="KZT08269.1"/>
    </source>
</evidence>
<dbReference type="AlphaFoldDB" id="A0A165F306"/>
<dbReference type="GeneID" id="63823971"/>
<dbReference type="RefSeq" id="XP_040766009.1">
    <property type="nucleotide sequence ID" value="XM_040906942.1"/>
</dbReference>
<name>A0A165F306_9APHY</name>
<proteinExistence type="predicted"/>
<evidence type="ECO:0000313" key="3">
    <source>
        <dbReference type="Proteomes" id="UP000076871"/>
    </source>
</evidence>
<gene>
    <name evidence="2" type="ORF">LAESUDRAFT_713156</name>
</gene>
<dbReference type="Proteomes" id="UP000076871">
    <property type="component" value="Unassembled WGS sequence"/>
</dbReference>
<protein>
    <submittedName>
        <fullName evidence="2">Uncharacterized protein</fullName>
    </submittedName>
</protein>
<keyword evidence="3" id="KW-1185">Reference proteome</keyword>
<accession>A0A165F306</accession>
<dbReference type="InParanoid" id="A0A165F306"/>
<feature type="compositionally biased region" description="Acidic residues" evidence="1">
    <location>
        <begin position="32"/>
        <end position="48"/>
    </location>
</feature>
<feature type="compositionally biased region" description="Polar residues" evidence="1">
    <location>
        <begin position="1"/>
        <end position="15"/>
    </location>
</feature>